<accession>A0A0L0C530</accession>
<dbReference type="EMBL" id="JRES01000905">
    <property type="protein sequence ID" value="KNC27365.1"/>
    <property type="molecule type" value="Genomic_DNA"/>
</dbReference>
<gene>
    <name evidence="1" type="ORF">FF38_10491</name>
    <name evidence="2" type="ORF">FF38_12515</name>
</gene>
<dbReference type="OrthoDB" id="8003490at2759"/>
<dbReference type="OMA" id="YQYTPDC"/>
<dbReference type="AlphaFoldDB" id="A0A0L0C530"/>
<sequence length="255" mass="29345">MENAPPIEPSSNSHIDQIVLPDSEELDWDQITYALNYKRILFINDYRTWLDFHTANSENAYKYMDYSPEELCQRFLQRVLSNINDYCLTEDEQHLLNLLDLHPGFQRTESGFIALTQTENLTFPCNESAIELLLANSGALHETNFVAEQVVANDQIVIEDFKGQHSVHRRFNFTAENAALLSVILSSDEDLPNCEVLTTEEMHKRLKLAKNRFEQTGQQLENVNITIDDLLKKLKAINDLKLAISKLVDKSIRNC</sequence>
<keyword evidence="3" id="KW-1185">Reference proteome</keyword>
<dbReference type="EMBL" id="JRES01000841">
    <property type="protein sequence ID" value="KNC27816.1"/>
    <property type="molecule type" value="Genomic_DNA"/>
</dbReference>
<protein>
    <submittedName>
        <fullName evidence="1">Uncharacterized protein</fullName>
    </submittedName>
</protein>
<evidence type="ECO:0000313" key="2">
    <source>
        <dbReference type="EMBL" id="KNC27816.1"/>
    </source>
</evidence>
<comment type="caution">
    <text evidence="1">The sequence shown here is derived from an EMBL/GenBank/DDBJ whole genome shotgun (WGS) entry which is preliminary data.</text>
</comment>
<dbReference type="Proteomes" id="UP000037069">
    <property type="component" value="Unassembled WGS sequence"/>
</dbReference>
<organism evidence="1 3">
    <name type="scientific">Lucilia cuprina</name>
    <name type="common">Green bottle fly</name>
    <name type="synonym">Australian sheep blowfly</name>
    <dbReference type="NCBI Taxonomy" id="7375"/>
    <lineage>
        <taxon>Eukaryota</taxon>
        <taxon>Metazoa</taxon>
        <taxon>Ecdysozoa</taxon>
        <taxon>Arthropoda</taxon>
        <taxon>Hexapoda</taxon>
        <taxon>Insecta</taxon>
        <taxon>Pterygota</taxon>
        <taxon>Neoptera</taxon>
        <taxon>Endopterygota</taxon>
        <taxon>Diptera</taxon>
        <taxon>Brachycera</taxon>
        <taxon>Muscomorpha</taxon>
        <taxon>Oestroidea</taxon>
        <taxon>Calliphoridae</taxon>
        <taxon>Luciliinae</taxon>
        <taxon>Lucilia</taxon>
    </lineage>
</organism>
<evidence type="ECO:0000313" key="1">
    <source>
        <dbReference type="EMBL" id="KNC27365.1"/>
    </source>
</evidence>
<name>A0A0L0C530_LUCCU</name>
<evidence type="ECO:0000313" key="3">
    <source>
        <dbReference type="Proteomes" id="UP000037069"/>
    </source>
</evidence>
<proteinExistence type="predicted"/>
<reference evidence="1 3" key="1">
    <citation type="journal article" date="2015" name="Nat. Commun.">
        <title>Lucilia cuprina genome unlocks parasitic fly biology to underpin future interventions.</title>
        <authorList>
            <person name="Anstead C.A."/>
            <person name="Korhonen P.K."/>
            <person name="Young N.D."/>
            <person name="Hall R.S."/>
            <person name="Jex A.R."/>
            <person name="Murali S.C."/>
            <person name="Hughes D.S."/>
            <person name="Lee S.F."/>
            <person name="Perry T."/>
            <person name="Stroehlein A.J."/>
            <person name="Ansell B.R."/>
            <person name="Breugelmans B."/>
            <person name="Hofmann A."/>
            <person name="Qu J."/>
            <person name="Dugan S."/>
            <person name="Lee S.L."/>
            <person name="Chao H."/>
            <person name="Dinh H."/>
            <person name="Han Y."/>
            <person name="Doddapaneni H.V."/>
            <person name="Worley K.C."/>
            <person name="Muzny D.M."/>
            <person name="Ioannidis P."/>
            <person name="Waterhouse R.M."/>
            <person name="Zdobnov E.M."/>
            <person name="James P.J."/>
            <person name="Bagnall N.H."/>
            <person name="Kotze A.C."/>
            <person name="Gibbs R.A."/>
            <person name="Richards S."/>
            <person name="Batterham P."/>
            <person name="Gasser R.B."/>
        </authorList>
    </citation>
    <scope>NUCLEOTIDE SEQUENCE [LARGE SCALE GENOMIC DNA]</scope>
    <source>
        <strain evidence="1 3">LS</strain>
        <tissue evidence="1">Full body</tissue>
    </source>
</reference>